<name>A0A1Y5RC84_9PROT</name>
<dbReference type="InterPro" id="IPR023009">
    <property type="entry name" value="Tyrosine_recombinase_XerC/XerD"/>
</dbReference>
<evidence type="ECO:0000256" key="4">
    <source>
        <dbReference type="ARBA" id="ARBA00022829"/>
    </source>
</evidence>
<dbReference type="EMBL" id="FWFR01000001">
    <property type="protein sequence ID" value="SLN13726.1"/>
    <property type="molecule type" value="Genomic_DNA"/>
</dbReference>
<dbReference type="InterPro" id="IPR010998">
    <property type="entry name" value="Integrase_recombinase_N"/>
</dbReference>
<evidence type="ECO:0000313" key="13">
    <source>
        <dbReference type="Proteomes" id="UP000193200"/>
    </source>
</evidence>
<dbReference type="PROSITE" id="PS51898">
    <property type="entry name" value="TYR_RECOMBINASE"/>
    <property type="match status" value="1"/>
</dbReference>
<evidence type="ECO:0000259" key="10">
    <source>
        <dbReference type="PROSITE" id="PS51898"/>
    </source>
</evidence>
<organism evidence="12 13">
    <name type="scientific">Oceanibacterium hippocampi</name>
    <dbReference type="NCBI Taxonomy" id="745714"/>
    <lineage>
        <taxon>Bacteria</taxon>
        <taxon>Pseudomonadati</taxon>
        <taxon>Pseudomonadota</taxon>
        <taxon>Alphaproteobacteria</taxon>
        <taxon>Sneathiellales</taxon>
        <taxon>Sneathiellaceae</taxon>
        <taxon>Oceanibacterium</taxon>
    </lineage>
</organism>
<dbReference type="Gene3D" id="1.10.150.130">
    <property type="match status" value="1"/>
</dbReference>
<evidence type="ECO:0000256" key="6">
    <source>
        <dbReference type="ARBA" id="ARBA00023125"/>
    </source>
</evidence>
<keyword evidence="2 9" id="KW-0963">Cytoplasm</keyword>
<keyword evidence="8 9" id="KW-0131">Cell cycle</keyword>
<dbReference type="Proteomes" id="UP000193200">
    <property type="component" value="Unassembled WGS sequence"/>
</dbReference>
<feature type="active site" evidence="9">
    <location>
        <position position="260"/>
    </location>
</feature>
<dbReference type="RefSeq" id="WP_085881601.1">
    <property type="nucleotide sequence ID" value="NZ_FWFR01000001.1"/>
</dbReference>
<keyword evidence="7 9" id="KW-0233">DNA recombination</keyword>
<dbReference type="GO" id="GO:0006313">
    <property type="term" value="P:DNA transposition"/>
    <property type="evidence" value="ECO:0007669"/>
    <property type="project" value="UniProtKB-UniRule"/>
</dbReference>
<feature type="active site" evidence="9">
    <location>
        <position position="192"/>
    </location>
</feature>
<evidence type="ECO:0000256" key="7">
    <source>
        <dbReference type="ARBA" id="ARBA00023172"/>
    </source>
</evidence>
<comment type="similarity">
    <text evidence="9">Belongs to the 'phage' integrase family. XerC subfamily.</text>
</comment>
<dbReference type="GO" id="GO:0005737">
    <property type="term" value="C:cytoplasm"/>
    <property type="evidence" value="ECO:0007669"/>
    <property type="project" value="UniProtKB-SubCell"/>
</dbReference>
<dbReference type="PROSITE" id="PS51900">
    <property type="entry name" value="CB"/>
    <property type="match status" value="1"/>
</dbReference>
<dbReference type="InterPro" id="IPR004107">
    <property type="entry name" value="Integrase_SAM-like_N"/>
</dbReference>
<feature type="domain" description="Core-binding (CB)" evidence="11">
    <location>
        <begin position="14"/>
        <end position="105"/>
    </location>
</feature>
<dbReference type="SUPFAM" id="SSF47823">
    <property type="entry name" value="lambda integrase-like, N-terminal domain"/>
    <property type="match status" value="1"/>
</dbReference>
<proteinExistence type="inferred from homology"/>
<sequence length="316" mass="33917">MAGTKRGLGLAAAPDLAAAVRAWQDWIADERALSANTIEAYSRDFRRFLTFLTDHLGNEPDIAALAALRPGDFRAFLARCRSEGLEARGRARALSALKSFFRRQARLGILNNPALDAVGAPRLPVSLPRALAPEAARATLASASELAPQNWVGLRNIAILTLLYGAGLRIGEALALDRRRAPFGGTLIVRGKGDKERMVPILPIIEEAVAAYLAACPFALGPEDPLFVGVRGKRLNARIVQGLMVELRGLLGLPPGATPHALRHSFATHLLAGGADLRSIQELLGHASLSTTQRYTDVDEAALLRAYDSAHPRARN</sequence>
<feature type="active site" evidence="9">
    <location>
        <position position="169"/>
    </location>
</feature>
<comment type="subunit">
    <text evidence="9">Forms a cyclic heterotetrameric complex composed of two molecules of XerC and two molecules of XerD.</text>
</comment>
<dbReference type="InParanoid" id="A0A1Y5RC84"/>
<evidence type="ECO:0000256" key="9">
    <source>
        <dbReference type="HAMAP-Rule" id="MF_01808"/>
    </source>
</evidence>
<evidence type="ECO:0000256" key="1">
    <source>
        <dbReference type="ARBA" id="ARBA00004496"/>
    </source>
</evidence>
<dbReference type="InterPro" id="IPR011010">
    <property type="entry name" value="DNA_brk_join_enz"/>
</dbReference>
<feature type="active site" evidence="9">
    <location>
        <position position="263"/>
    </location>
</feature>
<protein>
    <recommendedName>
        <fullName evidence="9">Tyrosine recombinase XerC</fullName>
    </recommendedName>
</protein>
<dbReference type="Gene3D" id="1.10.443.10">
    <property type="entry name" value="Intergrase catalytic core"/>
    <property type="match status" value="1"/>
</dbReference>
<gene>
    <name evidence="12" type="primary">xerC_1</name>
    <name evidence="9" type="synonym">xerC</name>
    <name evidence="12" type="ORF">OCH7691_00240</name>
</gene>
<keyword evidence="5 9" id="KW-0229">DNA integration</keyword>
<dbReference type="GO" id="GO:0003677">
    <property type="term" value="F:DNA binding"/>
    <property type="evidence" value="ECO:0007669"/>
    <property type="project" value="UniProtKB-UniRule"/>
</dbReference>
<keyword evidence="4 9" id="KW-0159">Chromosome partition</keyword>
<dbReference type="SUPFAM" id="SSF56349">
    <property type="entry name" value="DNA breaking-rejoining enzymes"/>
    <property type="match status" value="1"/>
</dbReference>
<feature type="domain" description="Tyr recombinase" evidence="10">
    <location>
        <begin position="126"/>
        <end position="308"/>
    </location>
</feature>
<evidence type="ECO:0000256" key="8">
    <source>
        <dbReference type="ARBA" id="ARBA00023306"/>
    </source>
</evidence>
<dbReference type="FunCoup" id="A0A1Y5RC84">
    <property type="interactions" value="50"/>
</dbReference>
<dbReference type="GO" id="GO:0007059">
    <property type="term" value="P:chromosome segregation"/>
    <property type="evidence" value="ECO:0007669"/>
    <property type="project" value="UniProtKB-UniRule"/>
</dbReference>
<evidence type="ECO:0000256" key="5">
    <source>
        <dbReference type="ARBA" id="ARBA00022908"/>
    </source>
</evidence>
<dbReference type="InterPro" id="IPR013762">
    <property type="entry name" value="Integrase-like_cat_sf"/>
</dbReference>
<dbReference type="InterPro" id="IPR050090">
    <property type="entry name" value="Tyrosine_recombinase_XerCD"/>
</dbReference>
<reference evidence="12 13" key="1">
    <citation type="submission" date="2017-03" db="EMBL/GenBank/DDBJ databases">
        <authorList>
            <person name="Afonso C.L."/>
            <person name="Miller P.J."/>
            <person name="Scott M.A."/>
            <person name="Spackman E."/>
            <person name="Goraichik I."/>
            <person name="Dimitrov K.M."/>
            <person name="Suarez D.L."/>
            <person name="Swayne D.E."/>
        </authorList>
    </citation>
    <scope>NUCLEOTIDE SEQUENCE [LARGE SCALE GENOMIC DNA]</scope>
    <source>
        <strain evidence="12 13">CECT 7691</strain>
    </source>
</reference>
<evidence type="ECO:0000259" key="11">
    <source>
        <dbReference type="PROSITE" id="PS51900"/>
    </source>
</evidence>
<comment type="function">
    <text evidence="9">Site-specific tyrosine recombinase, which acts by catalyzing the cutting and rejoining of the recombining DNA molecules. The XerC-XerD complex is essential to convert dimers of the bacterial chromosome into monomers to permit their segregation at cell division. It also contributes to the segregational stability of plasmids.</text>
</comment>
<dbReference type="PANTHER" id="PTHR30349">
    <property type="entry name" value="PHAGE INTEGRASE-RELATED"/>
    <property type="match status" value="1"/>
</dbReference>
<evidence type="ECO:0000256" key="3">
    <source>
        <dbReference type="ARBA" id="ARBA00022618"/>
    </source>
</evidence>
<dbReference type="PANTHER" id="PTHR30349:SF90">
    <property type="entry name" value="TYROSINE RECOMBINASE XERD"/>
    <property type="match status" value="1"/>
</dbReference>
<dbReference type="GO" id="GO:0051301">
    <property type="term" value="P:cell division"/>
    <property type="evidence" value="ECO:0007669"/>
    <property type="project" value="UniProtKB-KW"/>
</dbReference>
<evidence type="ECO:0000313" key="12">
    <source>
        <dbReference type="EMBL" id="SLN13726.1"/>
    </source>
</evidence>
<keyword evidence="13" id="KW-1185">Reference proteome</keyword>
<evidence type="ECO:0000256" key="2">
    <source>
        <dbReference type="ARBA" id="ARBA00022490"/>
    </source>
</evidence>
<comment type="subcellular location">
    <subcellularLocation>
        <location evidence="1 9">Cytoplasm</location>
    </subcellularLocation>
</comment>
<dbReference type="InterPro" id="IPR002104">
    <property type="entry name" value="Integrase_catalytic"/>
</dbReference>
<feature type="active site" evidence="9">
    <location>
        <position position="286"/>
    </location>
</feature>
<feature type="active site" description="O-(3'-phospho-DNA)-tyrosine intermediate" evidence="9">
    <location>
        <position position="295"/>
    </location>
</feature>
<dbReference type="Pfam" id="PF02899">
    <property type="entry name" value="Phage_int_SAM_1"/>
    <property type="match status" value="1"/>
</dbReference>
<dbReference type="GO" id="GO:0009037">
    <property type="term" value="F:tyrosine-based site-specific recombinase activity"/>
    <property type="evidence" value="ECO:0007669"/>
    <property type="project" value="UniProtKB-UniRule"/>
</dbReference>
<keyword evidence="6 9" id="KW-0238">DNA-binding</keyword>
<dbReference type="InterPro" id="IPR044068">
    <property type="entry name" value="CB"/>
</dbReference>
<accession>A0A1Y5RC84</accession>
<dbReference type="HAMAP" id="MF_01808">
    <property type="entry name" value="Recomb_XerC_XerD"/>
    <property type="match status" value="1"/>
</dbReference>
<keyword evidence="3 9" id="KW-0132">Cell division</keyword>
<dbReference type="AlphaFoldDB" id="A0A1Y5RC84"/>
<dbReference type="Pfam" id="PF00589">
    <property type="entry name" value="Phage_integrase"/>
    <property type="match status" value="1"/>
</dbReference>